<organism evidence="2 3">
    <name type="scientific">Orbilia oligospora</name>
    <name type="common">Nematode-trapping fungus</name>
    <name type="synonym">Arthrobotrys oligospora</name>
    <dbReference type="NCBI Taxonomy" id="2813651"/>
    <lineage>
        <taxon>Eukaryota</taxon>
        <taxon>Fungi</taxon>
        <taxon>Dikarya</taxon>
        <taxon>Ascomycota</taxon>
        <taxon>Pezizomycotina</taxon>
        <taxon>Orbiliomycetes</taxon>
        <taxon>Orbiliales</taxon>
        <taxon>Orbiliaceae</taxon>
        <taxon>Orbilia</taxon>
    </lineage>
</organism>
<name>A0A8H8V9R1_ORBOL</name>
<feature type="compositionally biased region" description="Polar residues" evidence="1">
    <location>
        <begin position="89"/>
        <end position="100"/>
    </location>
</feature>
<proteinExistence type="predicted"/>
<gene>
    <name evidence="2" type="ORF">TWF679_006449</name>
</gene>
<dbReference type="AlphaFoldDB" id="A0A8H8V9R1"/>
<evidence type="ECO:0000313" key="3">
    <source>
        <dbReference type="Proteomes" id="UP000614610"/>
    </source>
</evidence>
<feature type="region of interest" description="Disordered" evidence="1">
    <location>
        <begin position="45"/>
        <end position="100"/>
    </location>
</feature>
<reference evidence="2" key="1">
    <citation type="submission" date="2019-06" db="EMBL/GenBank/DDBJ databases">
        <authorList>
            <person name="Palmer J.M."/>
        </authorList>
    </citation>
    <scope>NUCLEOTIDE SEQUENCE</scope>
    <source>
        <strain evidence="2">TWF679</strain>
    </source>
</reference>
<protein>
    <submittedName>
        <fullName evidence="2">Uncharacterized protein</fullName>
    </submittedName>
</protein>
<feature type="region of interest" description="Disordered" evidence="1">
    <location>
        <begin position="1"/>
        <end position="23"/>
    </location>
</feature>
<dbReference type="Proteomes" id="UP000614610">
    <property type="component" value="Unassembled WGS sequence"/>
</dbReference>
<dbReference type="EMBL" id="WIWT01000034">
    <property type="protein sequence ID" value="KAF3211283.1"/>
    <property type="molecule type" value="Genomic_DNA"/>
</dbReference>
<accession>A0A8H8V9R1</accession>
<sequence>MHVQPPTMYYQHPAPLPFAPQPDQQYSIHTSVMNHYGATMNPYAHPSPLVPVTENHRRTRVKRRIWPPGLDDSYVGSGHSTPDFAPTGMTHNVQTDASFW</sequence>
<evidence type="ECO:0000256" key="1">
    <source>
        <dbReference type="SAM" id="MobiDB-lite"/>
    </source>
</evidence>
<comment type="caution">
    <text evidence="2">The sequence shown here is derived from an EMBL/GenBank/DDBJ whole genome shotgun (WGS) entry which is preliminary data.</text>
</comment>
<evidence type="ECO:0000313" key="2">
    <source>
        <dbReference type="EMBL" id="KAF3211283.1"/>
    </source>
</evidence>